<keyword evidence="1" id="KW-1133">Transmembrane helix</keyword>
<dbReference type="AlphaFoldDB" id="A0A0A5G4G7"/>
<comment type="caution">
    <text evidence="2">The sequence shown here is derived from an EMBL/GenBank/DDBJ whole genome shotgun (WGS) entry which is preliminary data.</text>
</comment>
<feature type="transmembrane region" description="Helical" evidence="1">
    <location>
        <begin position="5"/>
        <end position="25"/>
    </location>
</feature>
<sequence>MTLFFYYLLGFIFIVFVGGDVDLFLSDFSVFISLYSLLVVVAVIVIFVYWLINIAIFRNRMVKK</sequence>
<name>A0A0A5G4G7_9BACI</name>
<feature type="transmembrane region" description="Helical" evidence="1">
    <location>
        <begin position="31"/>
        <end position="57"/>
    </location>
</feature>
<evidence type="ECO:0000313" key="2">
    <source>
        <dbReference type="EMBL" id="KGX86018.1"/>
    </source>
</evidence>
<reference evidence="2 3" key="1">
    <citation type="submission" date="2013-08" db="EMBL/GenBank/DDBJ databases">
        <authorList>
            <person name="Huang J."/>
            <person name="Wang G."/>
        </authorList>
    </citation>
    <scope>NUCLEOTIDE SEQUENCE [LARGE SCALE GENOMIC DNA]</scope>
    <source>
        <strain evidence="2 3">JSM 072002</strain>
    </source>
</reference>
<organism evidence="2 3">
    <name type="scientific">Pontibacillus litoralis JSM 072002</name>
    <dbReference type="NCBI Taxonomy" id="1385512"/>
    <lineage>
        <taxon>Bacteria</taxon>
        <taxon>Bacillati</taxon>
        <taxon>Bacillota</taxon>
        <taxon>Bacilli</taxon>
        <taxon>Bacillales</taxon>
        <taxon>Bacillaceae</taxon>
        <taxon>Pontibacillus</taxon>
    </lineage>
</organism>
<accession>A0A0A5G4G7</accession>
<dbReference type="EMBL" id="AVPG01000017">
    <property type="protein sequence ID" value="KGX86018.1"/>
    <property type="molecule type" value="Genomic_DNA"/>
</dbReference>
<dbReference type="Proteomes" id="UP000030401">
    <property type="component" value="Unassembled WGS sequence"/>
</dbReference>
<keyword evidence="1" id="KW-0472">Membrane</keyword>
<keyword evidence="1" id="KW-0812">Transmembrane</keyword>
<evidence type="ECO:0000313" key="3">
    <source>
        <dbReference type="Proteomes" id="UP000030401"/>
    </source>
</evidence>
<proteinExistence type="predicted"/>
<dbReference type="STRING" id="1385512.N784_06400"/>
<gene>
    <name evidence="2" type="ORF">N784_06400</name>
</gene>
<protein>
    <submittedName>
        <fullName evidence="2">Uncharacterized protein</fullName>
    </submittedName>
</protein>
<keyword evidence="3" id="KW-1185">Reference proteome</keyword>
<evidence type="ECO:0000256" key="1">
    <source>
        <dbReference type="SAM" id="Phobius"/>
    </source>
</evidence>